<feature type="compositionally biased region" description="Basic and acidic residues" evidence="1">
    <location>
        <begin position="962"/>
        <end position="974"/>
    </location>
</feature>
<feature type="compositionally biased region" description="Polar residues" evidence="1">
    <location>
        <begin position="366"/>
        <end position="378"/>
    </location>
</feature>
<feature type="compositionally biased region" description="Polar residues" evidence="1">
    <location>
        <begin position="183"/>
        <end position="192"/>
    </location>
</feature>
<dbReference type="AlphaFoldDB" id="A0AAE9FI66"/>
<protein>
    <submittedName>
        <fullName evidence="2">Uncharacterized protein</fullName>
    </submittedName>
</protein>
<feature type="region of interest" description="Disordered" evidence="1">
    <location>
        <begin position="319"/>
        <end position="338"/>
    </location>
</feature>
<accession>A0AAE9FI66</accession>
<feature type="compositionally biased region" description="Polar residues" evidence="1">
    <location>
        <begin position="431"/>
        <end position="441"/>
    </location>
</feature>
<feature type="compositionally biased region" description="Basic and acidic residues" evidence="1">
    <location>
        <begin position="781"/>
        <end position="792"/>
    </location>
</feature>
<sequence length="1256" mass="140769">MSHNFVACDAATERQNRACAFANQQVFKHAWVQHAWSSLDIEDESTWEYINSMEISELERKKFEADVLTSNVHPNIKFLKAEEDLLPFVVRLRAPRGRGDFNQRNQQRNNNWTRQNFVQQQNFEQRADAFQAPQNFNYPMHEHFSGPLQTVPPMAVPISSAPVNYVPVNHGYNNTFSAAPMQNGYSQSNQPNGGYYPFPTESRDSGVYTSSPSNAYEGSHNIQYIPASDPRDVPYASVIPPGVSQIYDPSQGVPPQSVDFNYPMQQYYSGPSQAVPRMAGKIPQGPFGYVPVNRGYNNTLSAAPMQNGYNQNILPNGGHYPCPTESRDSGVYTSSLSNGSEGCQNFQQVLASSPSDDPYASVFSPEASQIHDSSPSRSLRQDAHRKVQTANAKPLIQTTIKVEPNYESNLQVVSGQHEEPQLTVEDDNGNKDTPQQVSDDVSTLQVVIEKPAEFMESTDFDTEKTEKHDTSNEATVTLAKQRNSESGLPTAPESAEFVEKVKPLSIGTTVEDNTQTTTELVLEQEGSIVTDDVSGASNKDLNCDVSKLKPVQSMECSDFDAEGLKDQFTSDEATLILLPHAHESAKFVVEAKLLPSIGTTVEYDIPINIELELLMESPIVAEDMSGATKQDPDLNCELSKYEKPVQPVERSDFDTEGLKDQFTSDEATLILLPHAHESAKFVVDAKLLPIIETTAVCDIQTTIEFQVEMNGQMLVQQHKKPQMAVEVDKGKIKPRLQISRSKDVDTRPNVADDTSGASNTESDPSKLEKPVLTTPMTPIDTETKKLKGKITDDGPADPYNSDFIIPYISKLAEDLEFPSLTSKASDSVVKCLKDADVPTVENEKPIKPLMSEVLLAAIEKEKGTVNPCSNTAPILQRNICQKENKNLKSCTNSQASEATLLSQIKKSDKRFHNKTPKAPKNQLPAKQEQDSTSGWKTVKGSSKDTNNNKKLAVAAEQPPVAKDSKKSPSSKELKASTTASSISPTLKTEQSVKEILAESFIDTPDQPEKSQITESSQKKSMRNKKKVQKAKAARPSVIEDFDTLLKQFKEEDRKSAEKKGEVREAVFEKANGNKKKRTIRQYQAEKWQYEAEKEEAERNGQELIDSFENVDKRLEICVNFGLPLFFVELDDCVKNRSPMFNWPECPVRDFSESDETTRERDELVLTFINIRILDQFKGVGTTCVLQDKFYSFLGRHYNSNLGPILEPLARIRMEREIILHDDWELIVRMLNKREHRAEWKEFNFHYMRSTDKIRFD</sequence>
<organism evidence="2 3">
    <name type="scientific">Caenorhabditis briggsae</name>
    <dbReference type="NCBI Taxonomy" id="6238"/>
    <lineage>
        <taxon>Eukaryota</taxon>
        <taxon>Metazoa</taxon>
        <taxon>Ecdysozoa</taxon>
        <taxon>Nematoda</taxon>
        <taxon>Chromadorea</taxon>
        <taxon>Rhabditida</taxon>
        <taxon>Rhabditina</taxon>
        <taxon>Rhabditomorpha</taxon>
        <taxon>Rhabditoidea</taxon>
        <taxon>Rhabditidae</taxon>
        <taxon>Peloderinae</taxon>
        <taxon>Caenorhabditis</taxon>
    </lineage>
</organism>
<gene>
    <name evidence="2" type="ORF">L5515_018967</name>
</gene>
<feature type="compositionally biased region" description="Polar residues" evidence="1">
    <location>
        <begin position="930"/>
        <end position="949"/>
    </location>
</feature>
<reference evidence="2 3" key="1">
    <citation type="submission" date="2022-04" db="EMBL/GenBank/DDBJ databases">
        <title>Chromosome-level reference genomes for two strains of Caenorhabditis briggsae: an improved platform for comparative genomics.</title>
        <authorList>
            <person name="Stevens L."/>
            <person name="Andersen E."/>
        </authorList>
    </citation>
    <scope>NUCLEOTIDE SEQUENCE [LARGE SCALE GENOMIC DNA]</scope>
    <source>
        <strain evidence="2">VX34</strain>
        <tissue evidence="2">Whole-organism</tissue>
    </source>
</reference>
<feature type="region of interest" description="Disordered" evidence="1">
    <location>
        <begin position="182"/>
        <end position="210"/>
    </location>
</feature>
<evidence type="ECO:0000256" key="1">
    <source>
        <dbReference type="SAM" id="MobiDB-lite"/>
    </source>
</evidence>
<evidence type="ECO:0000313" key="3">
    <source>
        <dbReference type="Proteomes" id="UP000829354"/>
    </source>
</evidence>
<feature type="compositionally biased region" description="Basic residues" evidence="1">
    <location>
        <begin position="907"/>
        <end position="917"/>
    </location>
</feature>
<feature type="region of interest" description="Disordered" evidence="1">
    <location>
        <begin position="414"/>
        <end position="441"/>
    </location>
</feature>
<feature type="compositionally biased region" description="Polar residues" evidence="1">
    <location>
        <begin position="975"/>
        <end position="989"/>
    </location>
</feature>
<feature type="compositionally biased region" description="Basic residues" evidence="1">
    <location>
        <begin position="1019"/>
        <end position="1032"/>
    </location>
</feature>
<evidence type="ECO:0000313" key="2">
    <source>
        <dbReference type="EMBL" id="UMM43489.1"/>
    </source>
</evidence>
<keyword evidence="3" id="KW-1185">Reference proteome</keyword>
<name>A0AAE9FI66_CAEBR</name>
<feature type="region of interest" description="Disordered" evidence="1">
    <location>
        <begin position="724"/>
        <end position="793"/>
    </location>
</feature>
<feature type="region of interest" description="Disordered" evidence="1">
    <location>
        <begin position="366"/>
        <end position="391"/>
    </location>
</feature>
<feature type="region of interest" description="Disordered" evidence="1">
    <location>
        <begin position="905"/>
        <end position="1032"/>
    </location>
</feature>
<dbReference type="EMBL" id="CP092625">
    <property type="protein sequence ID" value="UMM43489.1"/>
    <property type="molecule type" value="Genomic_DNA"/>
</dbReference>
<proteinExistence type="predicted"/>
<dbReference type="Proteomes" id="UP000829354">
    <property type="component" value="Chromosome X"/>
</dbReference>